<comment type="similarity">
    <text evidence="1 16">Belongs to the DNA polymerase type-A family.</text>
</comment>
<evidence type="ECO:0000256" key="2">
    <source>
        <dbReference type="ARBA" id="ARBA00012417"/>
    </source>
</evidence>
<evidence type="ECO:0000256" key="13">
    <source>
        <dbReference type="ARBA" id="ARBA00023204"/>
    </source>
</evidence>
<feature type="domain" description="3'-5' exonuclease" evidence="17">
    <location>
        <begin position="392"/>
        <end position="591"/>
    </location>
</feature>
<dbReference type="EC" id="2.7.7.7" evidence="2 15"/>
<evidence type="ECO:0000256" key="10">
    <source>
        <dbReference type="ARBA" id="ARBA00022839"/>
    </source>
</evidence>
<evidence type="ECO:0000256" key="4">
    <source>
        <dbReference type="ARBA" id="ARBA00022679"/>
    </source>
</evidence>
<comment type="caution">
    <text evidence="20">The sequence shown here is derived from an EMBL/GenBank/DDBJ whole genome shotgun (WGS) entry which is preliminary data.</text>
</comment>
<dbReference type="Gene3D" id="1.20.1060.10">
    <property type="entry name" value="Taq DNA Polymerase, Chain T, domain 4"/>
    <property type="match status" value="1"/>
</dbReference>
<dbReference type="SUPFAM" id="SSF56672">
    <property type="entry name" value="DNA/RNA polymerases"/>
    <property type="match status" value="1"/>
</dbReference>
<dbReference type="PRINTS" id="PR00868">
    <property type="entry name" value="DNAPOLI"/>
</dbReference>
<evidence type="ECO:0000259" key="18">
    <source>
        <dbReference type="SMART" id="SM00475"/>
    </source>
</evidence>
<dbReference type="SMART" id="SM00475">
    <property type="entry name" value="53EXOc"/>
    <property type="match status" value="1"/>
</dbReference>
<keyword evidence="9 16" id="KW-0378">Hydrolase</keyword>
<gene>
    <name evidence="16 20" type="primary">polA</name>
    <name evidence="20" type="ORF">ACFSW8_05550</name>
</gene>
<proteinExistence type="inferred from homology"/>
<dbReference type="CDD" id="cd06139">
    <property type="entry name" value="DNA_polA_I_Ecoli_like_exo"/>
    <property type="match status" value="1"/>
</dbReference>
<evidence type="ECO:0000256" key="12">
    <source>
        <dbReference type="ARBA" id="ARBA00023125"/>
    </source>
</evidence>
<dbReference type="InterPro" id="IPR036279">
    <property type="entry name" value="5-3_exonuclease_C_sf"/>
</dbReference>
<dbReference type="Gene3D" id="3.30.420.10">
    <property type="entry name" value="Ribonuclease H-like superfamily/Ribonuclease H"/>
    <property type="match status" value="1"/>
</dbReference>
<comment type="function">
    <text evidence="16">In addition to polymerase activity, this DNA polymerase exhibits 3'-5' and 5'-3' exonuclease activity.</text>
</comment>
<dbReference type="NCBIfam" id="TIGR00593">
    <property type="entry name" value="pola"/>
    <property type="match status" value="1"/>
</dbReference>
<accession>A0ABW4Z9X0</accession>
<evidence type="ECO:0000259" key="17">
    <source>
        <dbReference type="SMART" id="SM00474"/>
    </source>
</evidence>
<dbReference type="InterPro" id="IPR002421">
    <property type="entry name" value="5-3_exonuclease"/>
</dbReference>
<feature type="domain" description="DNA-directed DNA polymerase family A palm" evidence="19">
    <location>
        <begin position="760"/>
        <end position="967"/>
    </location>
</feature>
<dbReference type="InterPro" id="IPR012337">
    <property type="entry name" value="RNaseH-like_sf"/>
</dbReference>
<comment type="catalytic activity">
    <reaction evidence="14 16">
        <text>DNA(n) + a 2'-deoxyribonucleoside 5'-triphosphate = DNA(n+1) + diphosphate</text>
        <dbReference type="Rhea" id="RHEA:22508"/>
        <dbReference type="Rhea" id="RHEA-COMP:17339"/>
        <dbReference type="Rhea" id="RHEA-COMP:17340"/>
        <dbReference type="ChEBI" id="CHEBI:33019"/>
        <dbReference type="ChEBI" id="CHEBI:61560"/>
        <dbReference type="ChEBI" id="CHEBI:173112"/>
        <dbReference type="EC" id="2.7.7.7"/>
    </reaction>
</comment>
<dbReference type="InterPro" id="IPR001098">
    <property type="entry name" value="DNA-dir_DNA_pol_A_palm_dom"/>
</dbReference>
<dbReference type="InterPro" id="IPR018320">
    <property type="entry name" value="DNA_polymerase_1"/>
</dbReference>
<dbReference type="InterPro" id="IPR002298">
    <property type="entry name" value="DNA_polymerase_A"/>
</dbReference>
<dbReference type="CDD" id="cd09859">
    <property type="entry name" value="PIN_53EXO"/>
    <property type="match status" value="1"/>
</dbReference>
<dbReference type="Proteomes" id="UP001597389">
    <property type="component" value="Unassembled WGS sequence"/>
</dbReference>
<dbReference type="InterPro" id="IPR043502">
    <property type="entry name" value="DNA/RNA_pol_sf"/>
</dbReference>
<evidence type="ECO:0000259" key="19">
    <source>
        <dbReference type="SMART" id="SM00482"/>
    </source>
</evidence>
<dbReference type="InterPro" id="IPR002562">
    <property type="entry name" value="3'-5'_exonuclease_dom"/>
</dbReference>
<evidence type="ECO:0000256" key="7">
    <source>
        <dbReference type="ARBA" id="ARBA00022722"/>
    </source>
</evidence>
<dbReference type="NCBIfam" id="NF004397">
    <property type="entry name" value="PRK05755.1"/>
    <property type="match status" value="1"/>
</dbReference>
<dbReference type="CDD" id="cd09898">
    <property type="entry name" value="H3TH_53EXO"/>
    <property type="match status" value="1"/>
</dbReference>
<keyword evidence="21" id="KW-1185">Reference proteome</keyword>
<keyword evidence="13 16" id="KW-0234">DNA repair</keyword>
<keyword evidence="11 16" id="KW-0239">DNA-directed DNA polymerase</keyword>
<dbReference type="Gene3D" id="3.30.70.370">
    <property type="match status" value="1"/>
</dbReference>
<evidence type="ECO:0000256" key="3">
    <source>
        <dbReference type="ARBA" id="ARBA00020311"/>
    </source>
</evidence>
<organism evidence="20 21">
    <name type="scientific">Rubritalea tangerina</name>
    <dbReference type="NCBI Taxonomy" id="430798"/>
    <lineage>
        <taxon>Bacteria</taxon>
        <taxon>Pseudomonadati</taxon>
        <taxon>Verrucomicrobiota</taxon>
        <taxon>Verrucomicrobiia</taxon>
        <taxon>Verrucomicrobiales</taxon>
        <taxon>Rubritaleaceae</taxon>
        <taxon>Rubritalea</taxon>
    </lineage>
</organism>
<dbReference type="SMART" id="SM00482">
    <property type="entry name" value="POLAc"/>
    <property type="match status" value="1"/>
</dbReference>
<dbReference type="Pfam" id="PF01367">
    <property type="entry name" value="5_3_exonuc"/>
    <property type="match status" value="1"/>
</dbReference>
<evidence type="ECO:0000256" key="14">
    <source>
        <dbReference type="ARBA" id="ARBA00049244"/>
    </source>
</evidence>
<dbReference type="SMART" id="SM00474">
    <property type="entry name" value="35EXOc"/>
    <property type="match status" value="1"/>
</dbReference>
<dbReference type="Pfam" id="PF00476">
    <property type="entry name" value="DNA_pol_A"/>
    <property type="match status" value="1"/>
</dbReference>
<evidence type="ECO:0000256" key="1">
    <source>
        <dbReference type="ARBA" id="ARBA00007705"/>
    </source>
</evidence>
<keyword evidence="8 16" id="KW-0227">DNA damage</keyword>
<keyword evidence="10 16" id="KW-0269">Exonuclease</keyword>
<keyword evidence="6 16" id="KW-0235">DNA replication</keyword>
<feature type="domain" description="5'-3' exonuclease" evidence="18">
    <location>
        <begin position="70"/>
        <end position="332"/>
    </location>
</feature>
<dbReference type="InterPro" id="IPR019760">
    <property type="entry name" value="DNA-dir_DNA_pol_A_CS"/>
</dbReference>
<dbReference type="EMBL" id="JBHUJB010000022">
    <property type="protein sequence ID" value="MFD2158356.1"/>
    <property type="molecule type" value="Genomic_DNA"/>
</dbReference>
<dbReference type="Gene3D" id="1.10.150.20">
    <property type="entry name" value="5' to 3' exonuclease, C-terminal subdomain"/>
    <property type="match status" value="2"/>
</dbReference>
<dbReference type="Pfam" id="PF01612">
    <property type="entry name" value="DNA_pol_A_exo1"/>
    <property type="match status" value="1"/>
</dbReference>
<evidence type="ECO:0000256" key="16">
    <source>
        <dbReference type="RuleBase" id="RU004460"/>
    </source>
</evidence>
<dbReference type="SUPFAM" id="SSF88723">
    <property type="entry name" value="PIN domain-like"/>
    <property type="match status" value="1"/>
</dbReference>
<evidence type="ECO:0000313" key="21">
    <source>
        <dbReference type="Proteomes" id="UP001597389"/>
    </source>
</evidence>
<evidence type="ECO:0000256" key="11">
    <source>
        <dbReference type="ARBA" id="ARBA00022932"/>
    </source>
</evidence>
<dbReference type="InterPro" id="IPR020046">
    <property type="entry name" value="5-3_exonucl_a-hlix_arch_N"/>
</dbReference>
<dbReference type="InterPro" id="IPR020045">
    <property type="entry name" value="DNA_polI_H3TH"/>
</dbReference>
<evidence type="ECO:0000256" key="15">
    <source>
        <dbReference type="NCBIfam" id="TIGR00593"/>
    </source>
</evidence>
<name>A0ABW4Z9X0_9BACT</name>
<dbReference type="CDD" id="cd08637">
    <property type="entry name" value="DNA_pol_A_pol_I_C"/>
    <property type="match status" value="1"/>
</dbReference>
<reference evidence="21" key="1">
    <citation type="journal article" date="2019" name="Int. J. Syst. Evol. Microbiol.">
        <title>The Global Catalogue of Microorganisms (GCM) 10K type strain sequencing project: providing services to taxonomists for standard genome sequencing and annotation.</title>
        <authorList>
            <consortium name="The Broad Institute Genomics Platform"/>
            <consortium name="The Broad Institute Genome Sequencing Center for Infectious Disease"/>
            <person name="Wu L."/>
            <person name="Ma J."/>
        </authorList>
    </citation>
    <scope>NUCLEOTIDE SEQUENCE [LARGE SCALE GENOMIC DNA]</scope>
    <source>
        <strain evidence="21">CCUG 57942</strain>
    </source>
</reference>
<dbReference type="PANTHER" id="PTHR10133">
    <property type="entry name" value="DNA POLYMERASE I"/>
    <property type="match status" value="1"/>
</dbReference>
<keyword evidence="5 16" id="KW-0548">Nucleotidyltransferase</keyword>
<dbReference type="RefSeq" id="WP_377086470.1">
    <property type="nucleotide sequence ID" value="NZ_JBHSJL010000014.1"/>
</dbReference>
<dbReference type="InterPro" id="IPR008918">
    <property type="entry name" value="HhH2"/>
</dbReference>
<dbReference type="InterPro" id="IPR029060">
    <property type="entry name" value="PIN-like_dom_sf"/>
</dbReference>
<keyword evidence="7" id="KW-0540">Nuclease</keyword>
<dbReference type="SUPFAM" id="SSF47807">
    <property type="entry name" value="5' to 3' exonuclease, C-terminal subdomain"/>
    <property type="match status" value="1"/>
</dbReference>
<dbReference type="InterPro" id="IPR036397">
    <property type="entry name" value="RNaseH_sf"/>
</dbReference>
<dbReference type="PANTHER" id="PTHR10133:SF27">
    <property type="entry name" value="DNA POLYMERASE NU"/>
    <property type="match status" value="1"/>
</dbReference>
<dbReference type="Pfam" id="PF02739">
    <property type="entry name" value="5_3_exonuc_N"/>
    <property type="match status" value="1"/>
</dbReference>
<dbReference type="PROSITE" id="PS00447">
    <property type="entry name" value="DNA_POLYMERASE_A"/>
    <property type="match status" value="1"/>
</dbReference>
<evidence type="ECO:0000256" key="9">
    <source>
        <dbReference type="ARBA" id="ARBA00022801"/>
    </source>
</evidence>
<dbReference type="SUPFAM" id="SSF53098">
    <property type="entry name" value="Ribonuclease H-like"/>
    <property type="match status" value="1"/>
</dbReference>
<dbReference type="Gene3D" id="3.40.50.1010">
    <property type="entry name" value="5'-nuclease"/>
    <property type="match status" value="1"/>
</dbReference>
<dbReference type="SMART" id="SM00279">
    <property type="entry name" value="HhH2"/>
    <property type="match status" value="1"/>
</dbReference>
<evidence type="ECO:0000313" key="20">
    <source>
        <dbReference type="EMBL" id="MFD2158356.1"/>
    </source>
</evidence>
<keyword evidence="4 16" id="KW-0808">Transferase</keyword>
<evidence type="ECO:0000256" key="8">
    <source>
        <dbReference type="ARBA" id="ARBA00022763"/>
    </source>
</evidence>
<evidence type="ECO:0000256" key="5">
    <source>
        <dbReference type="ARBA" id="ARBA00022695"/>
    </source>
</evidence>
<protein>
    <recommendedName>
        <fullName evidence="3 15">DNA polymerase I</fullName>
        <ecNumber evidence="2 15">2.7.7.7</ecNumber>
    </recommendedName>
</protein>
<evidence type="ECO:0000256" key="6">
    <source>
        <dbReference type="ARBA" id="ARBA00022705"/>
    </source>
</evidence>
<sequence>MATKIKIIANEDAFITSIDTKQSFRYQPLFFDLAVPPRRTLHKHTPQAFSELSSLDLPLSSIRLPCMASKRLFLLDGMALVYRAHFALIRNPIYNSKGMNTSAVFGFMNTLLDILDNHQPTHIGVAFDTKEPTPRHKIFPEYKAQREAMPEDLAKAIPEVKKLLKAFHIPVIELDGFEADDIIGTLAHKADEDGSYHTYMVTPDKDYAQLVTPTTTMWKPGRKGSDVELLDVPAILEKWEIEDTKQVIDILALWGDASDNIPGVPGVGEKTAKKLIKQFGSVEQLLDSTDQLKGKQKENVENNKEQALLSKTLTTIILDVPVETTFDDLILDQRDDEAVKSLFTELEFNALGKRLYGNEFQSGRGHSTVEVAEQPELLQAELKTFSDFKTNYTLINTSAALEKFATQLEQQDLWCFDLETTALNPRTAEILGIAISWKAREAYFVTPTSELPLTEVLEALRPAFLSKATKIGHNLKFDLSVMLAKDLEVAPPFFDTMLAHSLVDPEQRHNMDYLAESLLGYSPIKLSEVAEKFEPKEEAADDLFSFAEKKKTKKKDYIDMSSIPAEALTEYACEDADITFQLAEILADKLDTSGQSEVFYEIESPLLPVLVRIENEGISVNKDGLGVIGDTLAKKIESLTASIYEQAGKEFNLNSPKQLGEILFGEMKLVEKPKKTKTGQFKTDESTLSALAPKHPVIAEILEYREATKLKSTYVDALPEHICPSDGRIHTHLHQLMTATGRLASSDPNLQNIPVRSEAGREIRKAFVPRGDDFTLLACDYSQVELRVMAAIAGDEAMIEAFQQDLDIHSATAARVYGVGIDEVTRDMRATAKMVNFGIIYGISAFGLSQRLGIPRSEAASIIETYFEQYPAIKAFMENTTEQAEKDGYVTTISGRKRVLRDINSRNASVRNNAARAAINTPIQGSAADMIKLAMIKVDALLRDGNYHTKMILQVHDELIFDLALDEQEELIPKILEAMQSALPLPHNVPAKTDAGTGNNWLEAH</sequence>
<dbReference type="GO" id="GO:0003887">
    <property type="term" value="F:DNA-directed DNA polymerase activity"/>
    <property type="evidence" value="ECO:0007669"/>
    <property type="project" value="UniProtKB-EC"/>
</dbReference>
<keyword evidence="12 16" id="KW-0238">DNA-binding</keyword>